<organism evidence="1 2">
    <name type="scientific">Smittium simulii</name>
    <dbReference type="NCBI Taxonomy" id="133385"/>
    <lineage>
        <taxon>Eukaryota</taxon>
        <taxon>Fungi</taxon>
        <taxon>Fungi incertae sedis</taxon>
        <taxon>Zoopagomycota</taxon>
        <taxon>Kickxellomycotina</taxon>
        <taxon>Harpellomycetes</taxon>
        <taxon>Harpellales</taxon>
        <taxon>Legeriomycetaceae</taxon>
        <taxon>Smittium</taxon>
    </lineage>
</organism>
<sequence length="104" mass="11400">MPNVPSVSQNATNKLSLSLPKRTRLEYSTVAKTGLIDPVYMGCYSILKRSDMPTKFKVMVINAMIQEVATYGGELFGMSATRCKPIQQVVDAATRTLAKTLSLL</sequence>
<comment type="caution">
    <text evidence="1">The sequence shown here is derived from an EMBL/GenBank/DDBJ whole genome shotgun (WGS) entry which is preliminary data.</text>
</comment>
<keyword evidence="2" id="KW-1185">Reference proteome</keyword>
<proteinExistence type="predicted"/>
<name>A0A2T9Y4P4_9FUNG</name>
<protein>
    <submittedName>
        <fullName evidence="1">Uncharacterized protein</fullName>
    </submittedName>
</protein>
<gene>
    <name evidence="1" type="ORF">BB561_006387</name>
</gene>
<dbReference type="Proteomes" id="UP000245383">
    <property type="component" value="Unassembled WGS sequence"/>
</dbReference>
<evidence type="ECO:0000313" key="1">
    <source>
        <dbReference type="EMBL" id="PVU87319.1"/>
    </source>
</evidence>
<dbReference type="EMBL" id="MBFR01000515">
    <property type="protein sequence ID" value="PVU87319.1"/>
    <property type="molecule type" value="Genomic_DNA"/>
</dbReference>
<evidence type="ECO:0000313" key="2">
    <source>
        <dbReference type="Proteomes" id="UP000245383"/>
    </source>
</evidence>
<reference evidence="1 2" key="1">
    <citation type="journal article" date="2018" name="MBio">
        <title>Comparative Genomics Reveals the Core Gene Toolbox for the Fungus-Insect Symbiosis.</title>
        <authorList>
            <person name="Wang Y."/>
            <person name="Stata M."/>
            <person name="Wang W."/>
            <person name="Stajich J.E."/>
            <person name="White M.M."/>
            <person name="Moncalvo J.M."/>
        </authorList>
    </citation>
    <scope>NUCLEOTIDE SEQUENCE [LARGE SCALE GENOMIC DNA]</scope>
    <source>
        <strain evidence="1 2">SWE-8-4</strain>
    </source>
</reference>
<accession>A0A2T9Y4P4</accession>
<dbReference type="AlphaFoldDB" id="A0A2T9Y4P4"/>